<evidence type="ECO:0000313" key="4">
    <source>
        <dbReference type="Proteomes" id="UP000315522"/>
    </source>
</evidence>
<dbReference type="PROSITE" id="PS50097">
    <property type="entry name" value="BTB"/>
    <property type="match status" value="1"/>
</dbReference>
<feature type="non-terminal residue" evidence="3">
    <location>
        <position position="258"/>
    </location>
</feature>
<dbReference type="InterPro" id="IPR011333">
    <property type="entry name" value="SKP1/BTB/POZ_sf"/>
</dbReference>
<dbReference type="Proteomes" id="UP000315522">
    <property type="component" value="Unassembled WGS sequence"/>
</dbReference>
<reference evidence="3 4" key="1">
    <citation type="submission" date="2018-05" db="EMBL/GenBank/DDBJ databases">
        <title>Genome sequencing and assembly of the regulated plant pathogen Lachnellula willkommii and related sister species for the development of diagnostic species identification markers.</title>
        <authorList>
            <person name="Giroux E."/>
            <person name="Bilodeau G."/>
        </authorList>
    </citation>
    <scope>NUCLEOTIDE SEQUENCE [LARGE SCALE GENOMIC DNA]</scope>
    <source>
        <strain evidence="3 4">CBS 172.35</strain>
    </source>
</reference>
<name>A0A559M9Q4_9HELO</name>
<gene>
    <name evidence="3" type="ORF">LAWI1_G003079</name>
</gene>
<evidence type="ECO:0000256" key="1">
    <source>
        <dbReference type="SAM" id="MobiDB-lite"/>
    </source>
</evidence>
<feature type="compositionally biased region" description="Gly residues" evidence="1">
    <location>
        <begin position="247"/>
        <end position="258"/>
    </location>
</feature>
<keyword evidence="4" id="KW-1185">Reference proteome</keyword>
<proteinExistence type="predicted"/>
<dbReference type="SUPFAM" id="SSF54695">
    <property type="entry name" value="POZ domain"/>
    <property type="match status" value="1"/>
</dbReference>
<feature type="compositionally biased region" description="Basic and acidic residues" evidence="1">
    <location>
        <begin position="232"/>
        <end position="242"/>
    </location>
</feature>
<evidence type="ECO:0000259" key="2">
    <source>
        <dbReference type="PROSITE" id="PS50097"/>
    </source>
</evidence>
<feature type="domain" description="BTB" evidence="2">
    <location>
        <begin position="22"/>
        <end position="125"/>
    </location>
</feature>
<comment type="caution">
    <text evidence="3">The sequence shown here is derived from an EMBL/GenBank/DDBJ whole genome shotgun (WGS) entry which is preliminary data.</text>
</comment>
<dbReference type="EMBL" id="QGML01001144">
    <property type="protein sequence ID" value="TVY89682.1"/>
    <property type="molecule type" value="Genomic_DNA"/>
</dbReference>
<protein>
    <recommendedName>
        <fullName evidence="2">BTB domain-containing protein</fullName>
    </recommendedName>
</protein>
<feature type="region of interest" description="Disordered" evidence="1">
    <location>
        <begin position="232"/>
        <end position="258"/>
    </location>
</feature>
<sequence length="258" mass="29430">MALYTSPFRGRPMTYSLPDTPPDVHLRVFYQDFYVHSSILKKHSAFFRAFLDSSDKALSGTSPNTKYKYDWTSHVDKDGTWALICSTKLNANEEQFDFWGDQNVEIKSFHILLNAFYGHHIRIHSIPQLNHIIALADYYRALPQFSTAFTKALELGTSGRILDGMVANCVELLEIAARLRCAPLFRDCLLLCIGPYKKTRYGEIKSKALRDLALAERRRIVGHMRSVWEMQERAREARERARTRNPGGTGNQGGTGNP</sequence>
<dbReference type="AlphaFoldDB" id="A0A559M9Q4"/>
<organism evidence="3 4">
    <name type="scientific">Lachnellula willkommii</name>
    <dbReference type="NCBI Taxonomy" id="215461"/>
    <lineage>
        <taxon>Eukaryota</taxon>
        <taxon>Fungi</taxon>
        <taxon>Dikarya</taxon>
        <taxon>Ascomycota</taxon>
        <taxon>Pezizomycotina</taxon>
        <taxon>Leotiomycetes</taxon>
        <taxon>Helotiales</taxon>
        <taxon>Lachnaceae</taxon>
        <taxon>Lachnellula</taxon>
    </lineage>
</organism>
<accession>A0A559M9Q4</accession>
<dbReference type="Gene3D" id="3.30.710.10">
    <property type="entry name" value="Potassium Channel Kv1.1, Chain A"/>
    <property type="match status" value="1"/>
</dbReference>
<dbReference type="InterPro" id="IPR000210">
    <property type="entry name" value="BTB/POZ_dom"/>
</dbReference>
<dbReference type="SMART" id="SM00225">
    <property type="entry name" value="BTB"/>
    <property type="match status" value="1"/>
</dbReference>
<evidence type="ECO:0000313" key="3">
    <source>
        <dbReference type="EMBL" id="TVY89682.1"/>
    </source>
</evidence>